<name>A0A5B7I3W9_PORTR</name>
<dbReference type="AlphaFoldDB" id="A0A5B7I3W9"/>
<proteinExistence type="predicted"/>
<organism evidence="1 2">
    <name type="scientific">Portunus trituberculatus</name>
    <name type="common">Swimming crab</name>
    <name type="synonym">Neptunus trituberculatus</name>
    <dbReference type="NCBI Taxonomy" id="210409"/>
    <lineage>
        <taxon>Eukaryota</taxon>
        <taxon>Metazoa</taxon>
        <taxon>Ecdysozoa</taxon>
        <taxon>Arthropoda</taxon>
        <taxon>Crustacea</taxon>
        <taxon>Multicrustacea</taxon>
        <taxon>Malacostraca</taxon>
        <taxon>Eumalacostraca</taxon>
        <taxon>Eucarida</taxon>
        <taxon>Decapoda</taxon>
        <taxon>Pleocyemata</taxon>
        <taxon>Brachyura</taxon>
        <taxon>Eubrachyura</taxon>
        <taxon>Portunoidea</taxon>
        <taxon>Portunidae</taxon>
        <taxon>Portuninae</taxon>
        <taxon>Portunus</taxon>
    </lineage>
</organism>
<protein>
    <submittedName>
        <fullName evidence="1">Uncharacterized protein</fullName>
    </submittedName>
</protein>
<accession>A0A5B7I3W9</accession>
<dbReference type="EMBL" id="VSRR010048453">
    <property type="protein sequence ID" value="MPC78452.1"/>
    <property type="molecule type" value="Genomic_DNA"/>
</dbReference>
<comment type="caution">
    <text evidence="1">The sequence shown here is derived from an EMBL/GenBank/DDBJ whole genome shotgun (WGS) entry which is preliminary data.</text>
</comment>
<gene>
    <name evidence="1" type="ORF">E2C01_072938</name>
</gene>
<keyword evidence="2" id="KW-1185">Reference proteome</keyword>
<evidence type="ECO:0000313" key="1">
    <source>
        <dbReference type="EMBL" id="MPC78452.1"/>
    </source>
</evidence>
<dbReference type="Proteomes" id="UP000324222">
    <property type="component" value="Unassembled WGS sequence"/>
</dbReference>
<evidence type="ECO:0000313" key="2">
    <source>
        <dbReference type="Proteomes" id="UP000324222"/>
    </source>
</evidence>
<reference evidence="1 2" key="1">
    <citation type="submission" date="2019-05" db="EMBL/GenBank/DDBJ databases">
        <title>Another draft genome of Portunus trituberculatus and its Hox gene families provides insights of decapod evolution.</title>
        <authorList>
            <person name="Jeong J.-H."/>
            <person name="Song I."/>
            <person name="Kim S."/>
            <person name="Choi T."/>
            <person name="Kim D."/>
            <person name="Ryu S."/>
            <person name="Kim W."/>
        </authorList>
    </citation>
    <scope>NUCLEOTIDE SEQUENCE [LARGE SCALE GENOMIC DNA]</scope>
    <source>
        <tissue evidence="1">Muscle</tissue>
    </source>
</reference>
<sequence>MRHMHGATLSPGKLFRICIVSRGLIVAASSRVPPAVPVYRHCLSFIPFTRVIKASDKQRHTAKLFSGNQQSQLSTKRCVVQGAAV</sequence>